<organism evidence="2 3">
    <name type="scientific">Colocasia esculenta</name>
    <name type="common">Wild taro</name>
    <name type="synonym">Arum esculentum</name>
    <dbReference type="NCBI Taxonomy" id="4460"/>
    <lineage>
        <taxon>Eukaryota</taxon>
        <taxon>Viridiplantae</taxon>
        <taxon>Streptophyta</taxon>
        <taxon>Embryophyta</taxon>
        <taxon>Tracheophyta</taxon>
        <taxon>Spermatophyta</taxon>
        <taxon>Magnoliopsida</taxon>
        <taxon>Liliopsida</taxon>
        <taxon>Araceae</taxon>
        <taxon>Aroideae</taxon>
        <taxon>Colocasieae</taxon>
        <taxon>Colocasia</taxon>
    </lineage>
</organism>
<comment type="caution">
    <text evidence="2">The sequence shown here is derived from an EMBL/GenBank/DDBJ whole genome shotgun (WGS) entry which is preliminary data.</text>
</comment>
<sequence>MAVTVVLLVSCLTLTRRGGETSQQRHGARRAEETESPFGSPDLWAATAKIGSSAWAEGQLRLLTALGLAWVSYRVRRWWPHGGTRVRRLLGIVSLLDVPLALKGGHNEASEVRTGSPLPHGTLFATPPPKDAQVGASVYHLLGEVLPLRLPPAALVLPPATLTLPLGVAVLLPLYGEQNVQLRILTKKFGIALGGLVPQLGQLFRQVRHLCSCQGHLGNGALELGSLHKRNMCM</sequence>
<keyword evidence="3" id="KW-1185">Reference proteome</keyword>
<feature type="chain" id="PRO_5033054813" evidence="1">
    <location>
        <begin position="19"/>
        <end position="234"/>
    </location>
</feature>
<accession>A0A843UD93</accession>
<proteinExistence type="predicted"/>
<dbReference type="Proteomes" id="UP000652761">
    <property type="component" value="Unassembled WGS sequence"/>
</dbReference>
<protein>
    <submittedName>
        <fullName evidence="2">Uncharacterized protein</fullName>
    </submittedName>
</protein>
<dbReference type="AlphaFoldDB" id="A0A843UD93"/>
<gene>
    <name evidence="2" type="ORF">Taro_016176</name>
</gene>
<evidence type="ECO:0000313" key="3">
    <source>
        <dbReference type="Proteomes" id="UP000652761"/>
    </source>
</evidence>
<dbReference type="EMBL" id="NMUH01000711">
    <property type="protein sequence ID" value="MQL83692.1"/>
    <property type="molecule type" value="Genomic_DNA"/>
</dbReference>
<feature type="signal peptide" evidence="1">
    <location>
        <begin position="1"/>
        <end position="18"/>
    </location>
</feature>
<evidence type="ECO:0000256" key="1">
    <source>
        <dbReference type="SAM" id="SignalP"/>
    </source>
</evidence>
<reference evidence="2" key="1">
    <citation type="submission" date="2017-07" db="EMBL/GenBank/DDBJ databases">
        <title>Taro Niue Genome Assembly and Annotation.</title>
        <authorList>
            <person name="Atibalentja N."/>
            <person name="Keating K."/>
            <person name="Fields C.J."/>
        </authorList>
    </citation>
    <scope>NUCLEOTIDE SEQUENCE</scope>
    <source>
        <strain evidence="2">Niue_2</strain>
        <tissue evidence="2">Leaf</tissue>
    </source>
</reference>
<evidence type="ECO:0000313" key="2">
    <source>
        <dbReference type="EMBL" id="MQL83692.1"/>
    </source>
</evidence>
<keyword evidence="1" id="KW-0732">Signal</keyword>
<name>A0A843UD93_COLES</name>